<feature type="chain" id="PRO_5012967072" description="SUEL-type lectin domain-containing protein" evidence="1">
    <location>
        <begin position="39"/>
        <end position="172"/>
    </location>
</feature>
<feature type="signal peptide" evidence="1">
    <location>
        <begin position="1"/>
        <end position="38"/>
    </location>
</feature>
<accession>A0A267FFK6</accession>
<dbReference type="EMBL" id="NIVC01001140">
    <property type="protein sequence ID" value="PAA71772.1"/>
    <property type="molecule type" value="Genomic_DNA"/>
</dbReference>
<evidence type="ECO:0008006" key="4">
    <source>
        <dbReference type="Google" id="ProtNLM"/>
    </source>
</evidence>
<keyword evidence="3" id="KW-1185">Reference proteome</keyword>
<protein>
    <recommendedName>
        <fullName evidence="4">SUEL-type lectin domain-containing protein</fullName>
    </recommendedName>
</protein>
<evidence type="ECO:0000256" key="1">
    <source>
        <dbReference type="SAM" id="SignalP"/>
    </source>
</evidence>
<evidence type="ECO:0000313" key="3">
    <source>
        <dbReference type="Proteomes" id="UP000215902"/>
    </source>
</evidence>
<feature type="non-terminal residue" evidence="2">
    <location>
        <position position="1"/>
    </location>
</feature>
<evidence type="ECO:0000313" key="2">
    <source>
        <dbReference type="EMBL" id="PAA71772.1"/>
    </source>
</evidence>
<name>A0A267FFK6_9PLAT</name>
<comment type="caution">
    <text evidence="2">The sequence shown here is derived from an EMBL/GenBank/DDBJ whole genome shotgun (WGS) entry which is preliminary data.</text>
</comment>
<dbReference type="Proteomes" id="UP000215902">
    <property type="component" value="Unassembled WGS sequence"/>
</dbReference>
<keyword evidence="1" id="KW-0732">Signal</keyword>
<dbReference type="AlphaFoldDB" id="A0A267FFK6"/>
<reference evidence="2 3" key="1">
    <citation type="submission" date="2017-06" db="EMBL/GenBank/DDBJ databases">
        <title>A platform for efficient transgenesis in Macrostomum lignano, a flatworm model organism for stem cell research.</title>
        <authorList>
            <person name="Berezikov E."/>
        </authorList>
    </citation>
    <scope>NUCLEOTIDE SEQUENCE [LARGE SCALE GENOMIC DNA]</scope>
    <source>
        <strain evidence="2">DV1</strain>
        <tissue evidence="2">Whole organism</tissue>
    </source>
</reference>
<sequence>WNSCFSPAAMRPETSSKPSLAAAALLLCLWLMQPQGQALQPTNLLRLVTDRCGSGFAANLTRNDTFLVFLPEGMQRLTPESEVRRCSVDTSGPCRMETCRHYWNHLPEQGLAHSESKCISPSPTGSMELEHNYACGNLTVRQTATEVLGSCQGVAIVRSFSKDVRSCRVMRL</sequence>
<proteinExistence type="predicted"/>
<organism evidence="2 3">
    <name type="scientific">Macrostomum lignano</name>
    <dbReference type="NCBI Taxonomy" id="282301"/>
    <lineage>
        <taxon>Eukaryota</taxon>
        <taxon>Metazoa</taxon>
        <taxon>Spiralia</taxon>
        <taxon>Lophotrochozoa</taxon>
        <taxon>Platyhelminthes</taxon>
        <taxon>Rhabditophora</taxon>
        <taxon>Macrostomorpha</taxon>
        <taxon>Macrostomida</taxon>
        <taxon>Macrostomidae</taxon>
        <taxon>Macrostomum</taxon>
    </lineage>
</organism>
<gene>
    <name evidence="2" type="ORF">BOX15_Mlig018202g1</name>
</gene>